<name>X0XQ66_9ZZZZ</name>
<gene>
    <name evidence="1" type="ORF">S01H1_86104</name>
</gene>
<dbReference type="AlphaFoldDB" id="X0XQ66"/>
<dbReference type="EMBL" id="BARS01059450">
    <property type="protein sequence ID" value="GAG45344.1"/>
    <property type="molecule type" value="Genomic_DNA"/>
</dbReference>
<organism evidence="1">
    <name type="scientific">marine sediment metagenome</name>
    <dbReference type="NCBI Taxonomy" id="412755"/>
    <lineage>
        <taxon>unclassified sequences</taxon>
        <taxon>metagenomes</taxon>
        <taxon>ecological metagenomes</taxon>
    </lineage>
</organism>
<sequence length="45" mass="4931">KSGQLTFEVWCRPANTVQKGPARIVSYSKNASYRNFTLGQAGGKL</sequence>
<comment type="caution">
    <text evidence="1">The sequence shown here is derived from an EMBL/GenBank/DDBJ whole genome shotgun (WGS) entry which is preliminary data.</text>
</comment>
<proteinExistence type="predicted"/>
<reference evidence="1" key="1">
    <citation type="journal article" date="2014" name="Front. Microbiol.">
        <title>High frequency of phylogenetically diverse reductive dehalogenase-homologous genes in deep subseafloor sedimentary metagenomes.</title>
        <authorList>
            <person name="Kawai M."/>
            <person name="Futagami T."/>
            <person name="Toyoda A."/>
            <person name="Takaki Y."/>
            <person name="Nishi S."/>
            <person name="Hori S."/>
            <person name="Arai W."/>
            <person name="Tsubouchi T."/>
            <person name="Morono Y."/>
            <person name="Uchiyama I."/>
            <person name="Ito T."/>
            <person name="Fujiyama A."/>
            <person name="Inagaki F."/>
            <person name="Takami H."/>
        </authorList>
    </citation>
    <scope>NUCLEOTIDE SEQUENCE</scope>
    <source>
        <strain evidence="1">Expedition CK06-06</strain>
    </source>
</reference>
<feature type="non-terminal residue" evidence="1">
    <location>
        <position position="1"/>
    </location>
</feature>
<evidence type="ECO:0000313" key="1">
    <source>
        <dbReference type="EMBL" id="GAG45344.1"/>
    </source>
</evidence>
<accession>X0XQ66</accession>
<protein>
    <submittedName>
        <fullName evidence="1">Uncharacterized protein</fullName>
    </submittedName>
</protein>
<feature type="non-terminal residue" evidence="1">
    <location>
        <position position="45"/>
    </location>
</feature>